<dbReference type="Proteomes" id="UP000708208">
    <property type="component" value="Unassembled WGS sequence"/>
</dbReference>
<accession>A0A8J2PVR5</accession>
<name>A0A8J2PVR5_9HEXA</name>
<dbReference type="PANTHER" id="PTHR12498">
    <property type="entry name" value="N-TERMINAL ASPARAGINE AMIDOHYDROLASE"/>
    <property type="match status" value="1"/>
</dbReference>
<dbReference type="GO" id="GO:0008418">
    <property type="term" value="F:protein-N-terminal asparagine amidohydrolase activity"/>
    <property type="evidence" value="ECO:0007669"/>
    <property type="project" value="InterPro"/>
</dbReference>
<gene>
    <name evidence="1" type="ORF">AFUS01_LOCUS44462</name>
</gene>
<evidence type="ECO:0000313" key="1">
    <source>
        <dbReference type="EMBL" id="CAG7835034.1"/>
    </source>
</evidence>
<comment type="caution">
    <text evidence="1">The sequence shown here is derived from an EMBL/GenBank/DDBJ whole genome shotgun (WGS) entry which is preliminary data.</text>
</comment>
<evidence type="ECO:0000313" key="2">
    <source>
        <dbReference type="Proteomes" id="UP000708208"/>
    </source>
</evidence>
<dbReference type="GO" id="GO:0006511">
    <property type="term" value="P:ubiquitin-dependent protein catabolic process"/>
    <property type="evidence" value="ECO:0007669"/>
    <property type="project" value="TreeGrafter"/>
</dbReference>
<dbReference type="InterPro" id="IPR026750">
    <property type="entry name" value="NTAN1"/>
</dbReference>
<dbReference type="EMBL" id="CAJVCH010570485">
    <property type="protein sequence ID" value="CAG7835034.1"/>
    <property type="molecule type" value="Genomic_DNA"/>
</dbReference>
<dbReference type="Pfam" id="PF14736">
    <property type="entry name" value="N_Asn_amidohyd"/>
    <property type="match status" value="1"/>
</dbReference>
<dbReference type="AlphaFoldDB" id="A0A8J2PVR5"/>
<sequence>MINRLQDMSMGYFDSGPIQMHIVGSFSDTRGYSEELIHAVLNYAHKHPMELELSTACVGELNTIIRGDIPWPILFGVGVNVQTGEIFPATFPDKGPDIPLRNARLFTGTHCLMEIYNSTIGVLRIGPFHYEPLRCANIMLQESDEFIINHLSSSPEVEPPHVVNEIKNALRHIQEHPFPEVTIFRENKPRYYRKDENGHWNFVLLDFRFDQLT</sequence>
<proteinExistence type="predicted"/>
<reference evidence="1" key="1">
    <citation type="submission" date="2021-06" db="EMBL/GenBank/DDBJ databases">
        <authorList>
            <person name="Hodson N. C."/>
            <person name="Mongue J. A."/>
            <person name="Jaron S. K."/>
        </authorList>
    </citation>
    <scope>NUCLEOTIDE SEQUENCE</scope>
</reference>
<organism evidence="1 2">
    <name type="scientific">Allacma fusca</name>
    <dbReference type="NCBI Taxonomy" id="39272"/>
    <lineage>
        <taxon>Eukaryota</taxon>
        <taxon>Metazoa</taxon>
        <taxon>Ecdysozoa</taxon>
        <taxon>Arthropoda</taxon>
        <taxon>Hexapoda</taxon>
        <taxon>Collembola</taxon>
        <taxon>Symphypleona</taxon>
        <taxon>Sminthuridae</taxon>
        <taxon>Allacma</taxon>
    </lineage>
</organism>
<keyword evidence="2" id="KW-1185">Reference proteome</keyword>
<dbReference type="GO" id="GO:0005634">
    <property type="term" value="C:nucleus"/>
    <property type="evidence" value="ECO:0007669"/>
    <property type="project" value="TreeGrafter"/>
</dbReference>
<protein>
    <submittedName>
        <fullName evidence="1">Uncharacterized protein</fullName>
    </submittedName>
</protein>
<dbReference type="OrthoDB" id="539995at2759"/>
<dbReference type="PANTHER" id="PTHR12498:SF0">
    <property type="entry name" value="PROTEIN N-TERMINAL ASPARAGINE AMIDOHYDROLASE"/>
    <property type="match status" value="1"/>
</dbReference>